<evidence type="ECO:0000313" key="4">
    <source>
        <dbReference type="Proteomes" id="UP000054516"/>
    </source>
</evidence>
<feature type="signal peptide" evidence="2">
    <location>
        <begin position="1"/>
        <end position="24"/>
    </location>
</feature>
<dbReference type="EMBL" id="DF977462">
    <property type="protein sequence ID" value="GAP88908.2"/>
    <property type="molecule type" value="Genomic_DNA"/>
</dbReference>
<feature type="chain" id="PRO_5012393578" evidence="2">
    <location>
        <begin position="25"/>
        <end position="393"/>
    </location>
</feature>
<dbReference type="Pfam" id="PF10282">
    <property type="entry name" value="Lactonase"/>
    <property type="match status" value="1"/>
</dbReference>
<dbReference type="OrthoDB" id="9972196at2759"/>
<comment type="similarity">
    <text evidence="1">Belongs to the cycloisomerase 2 family.</text>
</comment>
<organism evidence="3">
    <name type="scientific">Rosellinia necatrix</name>
    <name type="common">White root-rot fungus</name>
    <dbReference type="NCBI Taxonomy" id="77044"/>
    <lineage>
        <taxon>Eukaryota</taxon>
        <taxon>Fungi</taxon>
        <taxon>Dikarya</taxon>
        <taxon>Ascomycota</taxon>
        <taxon>Pezizomycotina</taxon>
        <taxon>Sordariomycetes</taxon>
        <taxon>Xylariomycetidae</taxon>
        <taxon>Xylariales</taxon>
        <taxon>Xylariaceae</taxon>
        <taxon>Rosellinia</taxon>
    </lineage>
</organism>
<dbReference type="OMA" id="RFTIAEC"/>
<gene>
    <name evidence="3" type="ORF">SAMD00023353_1700250</name>
</gene>
<keyword evidence="4" id="KW-1185">Reference proteome</keyword>
<protein>
    <submittedName>
        <fullName evidence="3">Putative carboxy--muconate cyclase protein</fullName>
    </submittedName>
</protein>
<dbReference type="SUPFAM" id="SSF50974">
    <property type="entry name" value="Nitrous oxide reductase, N-terminal domain"/>
    <property type="match status" value="1"/>
</dbReference>
<dbReference type="PANTHER" id="PTHR30344:SF1">
    <property type="entry name" value="6-PHOSPHOGLUCONOLACTONASE"/>
    <property type="match status" value="1"/>
</dbReference>
<proteinExistence type="inferred from homology"/>
<dbReference type="InterPro" id="IPR019405">
    <property type="entry name" value="Lactonase_7-beta_prop"/>
</dbReference>
<evidence type="ECO:0000256" key="2">
    <source>
        <dbReference type="SAM" id="SignalP"/>
    </source>
</evidence>
<dbReference type="Proteomes" id="UP000054516">
    <property type="component" value="Unassembled WGS sequence"/>
</dbReference>
<evidence type="ECO:0000313" key="3">
    <source>
        <dbReference type="EMBL" id="GAP88908.2"/>
    </source>
</evidence>
<dbReference type="Gene3D" id="2.130.10.10">
    <property type="entry name" value="YVTN repeat-like/Quinoprotein amine dehydrogenase"/>
    <property type="match status" value="1"/>
</dbReference>
<dbReference type="STRING" id="77044.A0A1W2TKU4"/>
<keyword evidence="2" id="KW-0732">Signal</keyword>
<sequence length="393" mass="40782">MRHTFTSLLALASMAAAAPAKAIARQGGAFDLLVGGPSQILTARFENNAFQIINKNFTAGSAPSWLRYKDSTSTLYAVNENGADLNTFTLKRDDAALNPAYDSSATGSAGVVFLEFNKDQTRMVGAAYGSEMIDIWDTSATGAPKLLKQIKIAGPVGPGQTAHHPHQAIVDPTGAFMVIPDLGGDQLLVLDMQNDKFDITNSVSLAAGSGPRHGSFIRVSDDKTFFVVATELSNLVVLYEAVYGGAEGLAFKYISEQSTYGTSPPANESTAAAGEVLVAANLRDVYVSNRLSGDASDSVAHFVFDAAAPGLTFAASVPTTGILPRSMGFSSDADQTILFVANQGGQNGLIALARAADSGELAAPPLGVLANSDLVPEGSQASENVGPQFVAAL</sequence>
<accession>A0A1W2TKU4</accession>
<dbReference type="AlphaFoldDB" id="A0A1W2TKU4"/>
<dbReference type="InterPro" id="IPR011045">
    <property type="entry name" value="N2O_reductase_N"/>
</dbReference>
<dbReference type="PANTHER" id="PTHR30344">
    <property type="entry name" value="6-PHOSPHOGLUCONOLACTONASE-RELATED"/>
    <property type="match status" value="1"/>
</dbReference>
<dbReference type="GO" id="GO:0017057">
    <property type="term" value="F:6-phosphogluconolactonase activity"/>
    <property type="evidence" value="ECO:0007669"/>
    <property type="project" value="TreeGrafter"/>
</dbReference>
<reference evidence="3" key="1">
    <citation type="submission" date="2016-03" db="EMBL/GenBank/DDBJ databases">
        <title>Draft genome sequence of Rosellinia necatrix.</title>
        <authorList>
            <person name="Kanematsu S."/>
        </authorList>
    </citation>
    <scope>NUCLEOTIDE SEQUENCE [LARGE SCALE GENOMIC DNA]</scope>
    <source>
        <strain evidence="3">W97</strain>
    </source>
</reference>
<name>A0A1W2TKU4_ROSNE</name>
<evidence type="ECO:0000256" key="1">
    <source>
        <dbReference type="ARBA" id="ARBA00005564"/>
    </source>
</evidence>
<dbReference type="InterPro" id="IPR015943">
    <property type="entry name" value="WD40/YVTN_repeat-like_dom_sf"/>
</dbReference>
<dbReference type="InterPro" id="IPR050282">
    <property type="entry name" value="Cycloisomerase_2"/>
</dbReference>